<evidence type="ECO:0000313" key="1">
    <source>
        <dbReference type="EMBL" id="SES17069.1"/>
    </source>
</evidence>
<dbReference type="AlphaFoldDB" id="A0A1H9V672"/>
<dbReference type="RefSeq" id="WP_092828500.1">
    <property type="nucleotide sequence ID" value="NZ_FOGS01000008.1"/>
</dbReference>
<dbReference type="SUPFAM" id="SSF75169">
    <property type="entry name" value="DsrEFH-like"/>
    <property type="match status" value="1"/>
</dbReference>
<dbReference type="Pfam" id="PF04077">
    <property type="entry name" value="DsrH"/>
    <property type="match status" value="1"/>
</dbReference>
<dbReference type="InterPro" id="IPR027396">
    <property type="entry name" value="DsrEFH-like"/>
</dbReference>
<dbReference type="PANTHER" id="PTHR37526">
    <property type="entry name" value="PROTEIN TUSB"/>
    <property type="match status" value="1"/>
</dbReference>
<dbReference type="NCBIfam" id="TIGR03011">
    <property type="entry name" value="sulf_tusB_dsrH"/>
    <property type="match status" value="1"/>
</dbReference>
<reference evidence="2" key="1">
    <citation type="submission" date="2016-10" db="EMBL/GenBank/DDBJ databases">
        <authorList>
            <person name="Varghese N."/>
            <person name="Submissions S."/>
        </authorList>
    </citation>
    <scope>NUCLEOTIDE SEQUENCE [LARGE SCALE GENOMIC DNA]</scope>
    <source>
        <strain evidence="2">CGMCC 1.6495</strain>
    </source>
</reference>
<dbReference type="GO" id="GO:0002143">
    <property type="term" value="P:tRNA wobble position uridine thiolation"/>
    <property type="evidence" value="ECO:0007669"/>
    <property type="project" value="InterPro"/>
</dbReference>
<organism evidence="1 2">
    <name type="scientific">Vreelandella subterranea</name>
    <dbReference type="NCBI Taxonomy" id="416874"/>
    <lineage>
        <taxon>Bacteria</taxon>
        <taxon>Pseudomonadati</taxon>
        <taxon>Pseudomonadota</taxon>
        <taxon>Gammaproteobacteria</taxon>
        <taxon>Oceanospirillales</taxon>
        <taxon>Halomonadaceae</taxon>
        <taxon>Vreelandella</taxon>
    </lineage>
</organism>
<dbReference type="EMBL" id="FOGS01000008">
    <property type="protein sequence ID" value="SES17069.1"/>
    <property type="molecule type" value="Genomic_DNA"/>
</dbReference>
<name>A0A1H9V672_9GAMM</name>
<dbReference type="GO" id="GO:1990228">
    <property type="term" value="C:sulfurtransferase complex"/>
    <property type="evidence" value="ECO:0007669"/>
    <property type="project" value="TreeGrafter"/>
</dbReference>
<dbReference type="InterPro" id="IPR007215">
    <property type="entry name" value="Sulphur_relay_TusB/DsrH"/>
</dbReference>
<dbReference type="STRING" id="416874.SAMN04487958_108129"/>
<accession>A0A1H9V672</accession>
<evidence type="ECO:0000313" key="2">
    <source>
        <dbReference type="Proteomes" id="UP000198505"/>
    </source>
</evidence>
<proteinExistence type="predicted"/>
<protein>
    <submittedName>
        <fullName evidence="1">tRNA 2-thiouridine synthesizing protein B</fullName>
    </submittedName>
</protein>
<dbReference type="Gene3D" id="3.40.1260.10">
    <property type="entry name" value="DsrEFH-like"/>
    <property type="match status" value="1"/>
</dbReference>
<gene>
    <name evidence="1" type="ORF">SAMN04487958_108129</name>
</gene>
<dbReference type="PANTHER" id="PTHR37526:SF1">
    <property type="entry name" value="PROTEIN TUSB"/>
    <property type="match status" value="1"/>
</dbReference>
<dbReference type="Proteomes" id="UP000198505">
    <property type="component" value="Unassembled WGS sequence"/>
</dbReference>
<keyword evidence="2" id="KW-1185">Reference proteome</keyword>
<sequence length="96" mass="10493">MILHILTTPPTSEVPRQVEQAIQAGDTLLLTEAGVTATLDPDLHCWTQNDYAVFLLEEDLVARGLSSIAATHGLSTVDMDGFVALTEQHLQSVTWY</sequence>